<evidence type="ECO:0000313" key="2">
    <source>
        <dbReference type="EMBL" id="HCA03729.1"/>
    </source>
</evidence>
<sequence length="490" mass="52724">MPLSAATETVEYDDTSESWIAHCHADAEVTVKPVYLSITATLYERQLTACGLGIPSVSRLTSRLNQRAELIHSALMARGFSHSEVEVAPLIMRNLSTPNGGIRRKLPMLSVAEVQITVTVRRGKQALKALDALKSLDIDRLDPAFRFKINPGNNKLLHAIKAAEQQSFQRARAMFAKLAPSHQLPNPVPLALDVVKVDTIQTGGEIKYDEQHGWSISPFVVRLSIHISWAVRASWHTFTHSSAPKTTAESPNVSPTGGATGQNNPFQMLDEPVKVPVGNANAKPSFTGLSEPSKPITAGGAQVLRASPSKTSAIHETPCEVAPSVPTPQPYEGLSITANRAPASPTLGAADTLYATLKPLSPTMEPDRQAAPDRRLDSVDRPARLNTSASFAPSDTAEQSHLSVPSSNQSVLFGALEKIEHSRAFTPSSLFTPGVVTHFYFQDGVLVEAPSTTGITSPAVSPCVQEYLSAHESNGDPENELAQSYPWEKS</sequence>
<proteinExistence type="predicted"/>
<organism evidence="2">
    <name type="scientific">Halomonas campaniensis</name>
    <dbReference type="NCBI Taxonomy" id="213554"/>
    <lineage>
        <taxon>Bacteria</taxon>
        <taxon>Pseudomonadati</taxon>
        <taxon>Pseudomonadota</taxon>
        <taxon>Gammaproteobacteria</taxon>
        <taxon>Oceanospirillales</taxon>
        <taxon>Halomonadaceae</taxon>
        <taxon>Halomonas</taxon>
    </lineage>
</organism>
<evidence type="ECO:0000256" key="1">
    <source>
        <dbReference type="SAM" id="MobiDB-lite"/>
    </source>
</evidence>
<gene>
    <name evidence="2" type="ORF">DEO68_16540</name>
</gene>
<feature type="compositionally biased region" description="Polar residues" evidence="1">
    <location>
        <begin position="385"/>
        <end position="407"/>
    </location>
</feature>
<accession>A0A3D0KKN2</accession>
<comment type="caution">
    <text evidence="2">The sequence shown here is derived from an EMBL/GenBank/DDBJ whole genome shotgun (WGS) entry which is preliminary data.</text>
</comment>
<name>A0A3D0KKN2_9GAMM</name>
<dbReference type="AlphaFoldDB" id="A0A3D0KKN2"/>
<feature type="region of interest" description="Disordered" evidence="1">
    <location>
        <begin position="359"/>
        <end position="407"/>
    </location>
</feature>
<feature type="compositionally biased region" description="Basic and acidic residues" evidence="1">
    <location>
        <begin position="365"/>
        <end position="383"/>
    </location>
</feature>
<reference evidence="2" key="1">
    <citation type="journal article" date="2018" name="Nat. Biotechnol.">
        <title>A standardized bacterial taxonomy based on genome phylogeny substantially revises the tree of life.</title>
        <authorList>
            <person name="Parks D.H."/>
            <person name="Chuvochina M."/>
            <person name="Waite D.W."/>
            <person name="Rinke C."/>
            <person name="Skarshewski A."/>
            <person name="Chaumeil P.A."/>
            <person name="Hugenholtz P."/>
        </authorList>
    </citation>
    <scope>NUCLEOTIDE SEQUENCE [LARGE SCALE GENOMIC DNA]</scope>
    <source>
        <strain evidence="2">UBA11284</strain>
    </source>
</reference>
<feature type="region of interest" description="Disordered" evidence="1">
    <location>
        <begin position="241"/>
        <end position="262"/>
    </location>
</feature>
<feature type="region of interest" description="Disordered" evidence="1">
    <location>
        <begin position="469"/>
        <end position="490"/>
    </location>
</feature>
<protein>
    <submittedName>
        <fullName evidence="2">Uncharacterized protein</fullName>
    </submittedName>
</protein>
<dbReference type="EMBL" id="DOTR01000094">
    <property type="protein sequence ID" value="HCA03729.1"/>
    <property type="molecule type" value="Genomic_DNA"/>
</dbReference>